<accession>A0A7W3NGB8</accession>
<dbReference type="RefSeq" id="WP_182528009.1">
    <property type="nucleotide sequence ID" value="NZ_JACJHT010000011.1"/>
</dbReference>
<reference evidence="1" key="1">
    <citation type="submission" date="2020-08" db="EMBL/GenBank/DDBJ databases">
        <title>Functional genomics of gut bacteria from endangered species of beetles.</title>
        <authorList>
            <person name="Carlos-Shanley C."/>
        </authorList>
    </citation>
    <scope>NUCLEOTIDE SEQUENCE [LARGE SCALE GENOMIC DNA]</scope>
    <source>
        <strain evidence="1">S00060</strain>
    </source>
</reference>
<evidence type="ECO:0000313" key="1">
    <source>
        <dbReference type="EMBL" id="MBA9042351.1"/>
    </source>
</evidence>
<dbReference type="AlphaFoldDB" id="A0A7W3NGB8"/>
<name>A0A7W3NGB8_PRIAR</name>
<gene>
    <name evidence="1" type="ORF">HNP21_005486</name>
</gene>
<organism evidence="1 2">
    <name type="scientific">Priestia aryabhattai</name>
    <name type="common">Bacillus aryabhattai</name>
    <dbReference type="NCBI Taxonomy" id="412384"/>
    <lineage>
        <taxon>Bacteria</taxon>
        <taxon>Bacillati</taxon>
        <taxon>Bacillota</taxon>
        <taxon>Bacilli</taxon>
        <taxon>Bacillales</taxon>
        <taxon>Bacillaceae</taxon>
        <taxon>Priestia</taxon>
    </lineage>
</organism>
<protein>
    <submittedName>
        <fullName evidence="1">Sulfur relay (Sulfurtransferase) DsrF/TusC family protein</fullName>
    </submittedName>
</protein>
<sequence>MKIVTLMENEVSSLKRLYGDIYFEDIQLIDKFFVKGALDRFNRILTEEEAEELLTNKYQNKLDEINYINCFHKIFELCGKQQVYVHCADIFHSSLTSYKRILSMEKYRYILLLKQAIKGEFIRTDDSKVLEFLFRLSLDTSSFSNFFFPSISTVIIGNYDMSLPIFCKDNQTMTRLENIAHISGLYIRR</sequence>
<proteinExistence type="predicted"/>
<comment type="caution">
    <text evidence="1">The sequence shown here is derived from an EMBL/GenBank/DDBJ whole genome shotgun (WGS) entry which is preliminary data.</text>
</comment>
<dbReference type="Proteomes" id="UP000543174">
    <property type="component" value="Unassembled WGS sequence"/>
</dbReference>
<dbReference type="EMBL" id="JACJHT010000011">
    <property type="protein sequence ID" value="MBA9042351.1"/>
    <property type="molecule type" value="Genomic_DNA"/>
</dbReference>
<evidence type="ECO:0000313" key="2">
    <source>
        <dbReference type="Proteomes" id="UP000543174"/>
    </source>
</evidence>
<keyword evidence="2" id="KW-1185">Reference proteome</keyword>
<dbReference type="GO" id="GO:0016740">
    <property type="term" value="F:transferase activity"/>
    <property type="evidence" value="ECO:0007669"/>
    <property type="project" value="UniProtKB-KW"/>
</dbReference>